<organism evidence="3 4">
    <name type="scientific">Nonomuraea harbinensis</name>
    <dbReference type="NCBI Taxonomy" id="1286938"/>
    <lineage>
        <taxon>Bacteria</taxon>
        <taxon>Bacillati</taxon>
        <taxon>Actinomycetota</taxon>
        <taxon>Actinomycetes</taxon>
        <taxon>Streptosporangiales</taxon>
        <taxon>Streptosporangiaceae</taxon>
        <taxon>Nonomuraea</taxon>
    </lineage>
</organism>
<feature type="signal peptide" evidence="2">
    <location>
        <begin position="1"/>
        <end position="19"/>
    </location>
</feature>
<evidence type="ECO:0000256" key="2">
    <source>
        <dbReference type="SAM" id="SignalP"/>
    </source>
</evidence>
<feature type="region of interest" description="Disordered" evidence="1">
    <location>
        <begin position="259"/>
        <end position="279"/>
    </location>
</feature>
<keyword evidence="2" id="KW-0732">Signal</keyword>
<dbReference type="EMBL" id="JBHSNW010000004">
    <property type="protein sequence ID" value="MFC5815584.1"/>
    <property type="molecule type" value="Genomic_DNA"/>
</dbReference>
<keyword evidence="4" id="KW-1185">Reference proteome</keyword>
<feature type="chain" id="PRO_5045614303" description="LppX_LprAFG lipoprotein" evidence="2">
    <location>
        <begin position="20"/>
        <end position="293"/>
    </location>
</feature>
<name>A0ABW1BR76_9ACTN</name>
<sequence length="293" mass="31174">MKRLIAGLAVASAATFVTAVPAQAQVAPKNPLTAVKKQLVAGKGVKFTERTTVEDPVARMVFIRRTGTIGFRKNGVAASDITGKFNIKASDLGEDDSDLAKAMLSPERTIWLGKTSYLSGGIWSALLPEDKTWFKLPNGPTGGITGGYGQLLNVAEPATLKAMLKNAKAARGGYSGKITVSQARKVSPWFRATVLRDKFPAKVLKTEISWRLSVDAKGLPTRLVTTFPFGITNGTPKKSEMVSVDTRYTGWGTKVSIKAPTDSDASSKPKEGSEETLDNLDILNGAKTGMLGG</sequence>
<proteinExistence type="predicted"/>
<accession>A0ABW1BR76</accession>
<evidence type="ECO:0000256" key="1">
    <source>
        <dbReference type="SAM" id="MobiDB-lite"/>
    </source>
</evidence>
<comment type="caution">
    <text evidence="3">The sequence shown here is derived from an EMBL/GenBank/DDBJ whole genome shotgun (WGS) entry which is preliminary data.</text>
</comment>
<protein>
    <recommendedName>
        <fullName evidence="5">LppX_LprAFG lipoprotein</fullName>
    </recommendedName>
</protein>
<evidence type="ECO:0000313" key="3">
    <source>
        <dbReference type="EMBL" id="MFC5815584.1"/>
    </source>
</evidence>
<dbReference type="RefSeq" id="WP_219545170.1">
    <property type="nucleotide sequence ID" value="NZ_JAHKRN010000013.1"/>
</dbReference>
<evidence type="ECO:0008006" key="5">
    <source>
        <dbReference type="Google" id="ProtNLM"/>
    </source>
</evidence>
<dbReference type="Proteomes" id="UP001596096">
    <property type="component" value="Unassembled WGS sequence"/>
</dbReference>
<gene>
    <name evidence="3" type="ORF">ACFPUY_10855</name>
</gene>
<reference evidence="4" key="1">
    <citation type="journal article" date="2019" name="Int. J. Syst. Evol. Microbiol.">
        <title>The Global Catalogue of Microorganisms (GCM) 10K type strain sequencing project: providing services to taxonomists for standard genome sequencing and annotation.</title>
        <authorList>
            <consortium name="The Broad Institute Genomics Platform"/>
            <consortium name="The Broad Institute Genome Sequencing Center for Infectious Disease"/>
            <person name="Wu L."/>
            <person name="Ma J."/>
        </authorList>
    </citation>
    <scope>NUCLEOTIDE SEQUENCE [LARGE SCALE GENOMIC DNA]</scope>
    <source>
        <strain evidence="4">CGMCC 4.7106</strain>
    </source>
</reference>
<evidence type="ECO:0000313" key="4">
    <source>
        <dbReference type="Proteomes" id="UP001596096"/>
    </source>
</evidence>